<feature type="active site" description="Proton acceptor" evidence="5">
    <location>
        <position position="217"/>
    </location>
</feature>
<dbReference type="GO" id="GO:0008171">
    <property type="term" value="F:O-methyltransferase activity"/>
    <property type="evidence" value="ECO:0007669"/>
    <property type="project" value="InterPro"/>
</dbReference>
<dbReference type="Gene3D" id="1.10.10.10">
    <property type="entry name" value="Winged helix-like DNA-binding domain superfamily/Winged helix DNA-binding domain"/>
    <property type="match status" value="1"/>
</dbReference>
<evidence type="ECO:0000256" key="3">
    <source>
        <dbReference type="ARBA" id="ARBA00022679"/>
    </source>
</evidence>
<evidence type="ECO:0000259" key="7">
    <source>
        <dbReference type="Pfam" id="PF08100"/>
    </source>
</evidence>
<dbReference type="InterPro" id="IPR029063">
    <property type="entry name" value="SAM-dependent_MTases_sf"/>
</dbReference>
<dbReference type="GO" id="GO:0009820">
    <property type="term" value="P:alkaloid metabolic process"/>
    <property type="evidence" value="ECO:0007669"/>
    <property type="project" value="UniProtKB-KW"/>
</dbReference>
<dbReference type="GO" id="GO:0032259">
    <property type="term" value="P:methylation"/>
    <property type="evidence" value="ECO:0007669"/>
    <property type="project" value="UniProtKB-KW"/>
</dbReference>
<dbReference type="PANTHER" id="PTHR11746">
    <property type="entry name" value="O-METHYLTRANSFERASE"/>
    <property type="match status" value="1"/>
</dbReference>
<dbReference type="PROSITE" id="PS51683">
    <property type="entry name" value="SAM_OMT_II"/>
    <property type="match status" value="1"/>
</dbReference>
<dbReference type="Pfam" id="PF08100">
    <property type="entry name" value="Dimerisation"/>
    <property type="match status" value="1"/>
</dbReference>
<dbReference type="InterPro" id="IPR012967">
    <property type="entry name" value="COMT_dimerisation"/>
</dbReference>
<sequence length="313" mass="34556">MDVAEERLKGQAEIWEHIFAFVDSMALKCVVELGIPNIINSHGRPVTISEIIDSLKTATSSPNVDYLTRIMRLLVHNNQTVYGLTRSSKWLLKDSEFNLSPLRAHGCGIWDLALVDPEFNKCFNGAMQSMTIMIINEMLTEYRDGLNGIGSLVDVGGGTGTMIAEIVKANPHVQGINFDLPHVVSTAPEFSGVKHVGGDMFVHIPEADAVIMKSLLHDWTDEDCAKILRNCYNAITNKKNGKVIIVEVVLRPEGSGVFDKTGLILDMVMMAHTSGGKERTEVEWKMLLNSAGFPRYNIIQTPACPCIIEAFPE</sequence>
<evidence type="ECO:0000259" key="6">
    <source>
        <dbReference type="Pfam" id="PF00891"/>
    </source>
</evidence>
<comment type="caution">
    <text evidence="8">The sequence shown here is derived from an EMBL/GenBank/DDBJ whole genome shotgun (WGS) entry which is preliminary data.</text>
</comment>
<evidence type="ECO:0000313" key="9">
    <source>
        <dbReference type="Proteomes" id="UP001177140"/>
    </source>
</evidence>
<dbReference type="SUPFAM" id="SSF46785">
    <property type="entry name" value="Winged helix' DNA-binding domain"/>
    <property type="match status" value="1"/>
</dbReference>
<keyword evidence="2" id="KW-0489">Methyltransferase</keyword>
<keyword evidence="9" id="KW-1185">Reference proteome</keyword>
<proteinExistence type="predicted"/>
<dbReference type="GO" id="GO:0046983">
    <property type="term" value="F:protein dimerization activity"/>
    <property type="evidence" value="ECO:0007669"/>
    <property type="project" value="InterPro"/>
</dbReference>
<evidence type="ECO:0008006" key="10">
    <source>
        <dbReference type="Google" id="ProtNLM"/>
    </source>
</evidence>
<dbReference type="SUPFAM" id="SSF53335">
    <property type="entry name" value="S-adenosyl-L-methionine-dependent methyltransferases"/>
    <property type="match status" value="1"/>
</dbReference>
<evidence type="ECO:0000256" key="1">
    <source>
        <dbReference type="ARBA" id="ARBA00022589"/>
    </source>
</evidence>
<name>A0AA42AWZ0_PAPNU</name>
<keyword evidence="4" id="KW-0949">S-adenosyl-L-methionine</keyword>
<dbReference type="PIRSF" id="PIRSF005739">
    <property type="entry name" value="O-mtase"/>
    <property type="match status" value="1"/>
</dbReference>
<evidence type="ECO:0000256" key="4">
    <source>
        <dbReference type="ARBA" id="ARBA00022691"/>
    </source>
</evidence>
<keyword evidence="1" id="KW-0017">Alkaloid metabolism</keyword>
<dbReference type="InterPro" id="IPR036388">
    <property type="entry name" value="WH-like_DNA-bd_sf"/>
</dbReference>
<accession>A0AA42AWZ0</accession>
<dbReference type="Proteomes" id="UP001177140">
    <property type="component" value="Unassembled WGS sequence"/>
</dbReference>
<gene>
    <name evidence="8" type="ORF">MKW94_026488</name>
</gene>
<dbReference type="InterPro" id="IPR036390">
    <property type="entry name" value="WH_DNA-bd_sf"/>
</dbReference>
<evidence type="ECO:0000313" key="8">
    <source>
        <dbReference type="EMBL" id="MCL7042316.1"/>
    </source>
</evidence>
<dbReference type="CDD" id="cd02440">
    <property type="entry name" value="AdoMet_MTases"/>
    <property type="match status" value="1"/>
</dbReference>
<protein>
    <recommendedName>
        <fullName evidence="10">O-methyltransferase</fullName>
    </recommendedName>
</protein>
<evidence type="ECO:0000256" key="5">
    <source>
        <dbReference type="PIRSR" id="PIRSR005739-1"/>
    </source>
</evidence>
<dbReference type="EMBL" id="JAJJMA010233888">
    <property type="protein sequence ID" value="MCL7042316.1"/>
    <property type="molecule type" value="Genomic_DNA"/>
</dbReference>
<feature type="domain" description="O-methyltransferase C-terminal" evidence="6">
    <location>
        <begin position="103"/>
        <end position="293"/>
    </location>
</feature>
<dbReference type="Pfam" id="PF00891">
    <property type="entry name" value="Methyltransf_2"/>
    <property type="match status" value="1"/>
</dbReference>
<reference evidence="8" key="1">
    <citation type="submission" date="2022-03" db="EMBL/GenBank/DDBJ databases">
        <title>A functionally conserved STORR gene fusion in Papaver species that diverged 16.8 million years ago.</title>
        <authorList>
            <person name="Catania T."/>
        </authorList>
    </citation>
    <scope>NUCLEOTIDE SEQUENCE</scope>
    <source>
        <strain evidence="8">S-191538</strain>
    </source>
</reference>
<feature type="domain" description="O-methyltransferase dimerisation" evidence="7">
    <location>
        <begin position="15"/>
        <end position="94"/>
    </location>
</feature>
<dbReference type="InterPro" id="IPR016461">
    <property type="entry name" value="COMT-like"/>
</dbReference>
<keyword evidence="3" id="KW-0808">Transferase</keyword>
<organism evidence="8 9">
    <name type="scientific">Papaver nudicaule</name>
    <name type="common">Iceland poppy</name>
    <dbReference type="NCBI Taxonomy" id="74823"/>
    <lineage>
        <taxon>Eukaryota</taxon>
        <taxon>Viridiplantae</taxon>
        <taxon>Streptophyta</taxon>
        <taxon>Embryophyta</taxon>
        <taxon>Tracheophyta</taxon>
        <taxon>Spermatophyta</taxon>
        <taxon>Magnoliopsida</taxon>
        <taxon>Ranunculales</taxon>
        <taxon>Papaveraceae</taxon>
        <taxon>Papaveroideae</taxon>
        <taxon>Papaver</taxon>
    </lineage>
</organism>
<dbReference type="InterPro" id="IPR001077">
    <property type="entry name" value="COMT_C"/>
</dbReference>
<evidence type="ECO:0000256" key="2">
    <source>
        <dbReference type="ARBA" id="ARBA00022603"/>
    </source>
</evidence>
<dbReference type="AlphaFoldDB" id="A0AA42AWZ0"/>
<dbReference type="Gene3D" id="3.40.50.150">
    <property type="entry name" value="Vaccinia Virus protein VP39"/>
    <property type="match status" value="1"/>
</dbReference>